<dbReference type="InterPro" id="IPR000719">
    <property type="entry name" value="Prot_kinase_dom"/>
</dbReference>
<reference evidence="3 4" key="1">
    <citation type="submission" date="2016-07" db="EMBL/GenBank/DDBJ databases">
        <title>Pervasive Adenine N6-methylation of Active Genes in Fungi.</title>
        <authorList>
            <consortium name="DOE Joint Genome Institute"/>
            <person name="Mondo S.J."/>
            <person name="Dannebaum R.O."/>
            <person name="Kuo R.C."/>
            <person name="Labutti K."/>
            <person name="Haridas S."/>
            <person name="Kuo A."/>
            <person name="Salamov A."/>
            <person name="Ahrendt S.R."/>
            <person name="Lipzen A."/>
            <person name="Sullivan W."/>
            <person name="Andreopoulos W.B."/>
            <person name="Clum A."/>
            <person name="Lindquist E."/>
            <person name="Daum C."/>
            <person name="Ramamoorthy G.K."/>
            <person name="Gryganskyi A."/>
            <person name="Culley D."/>
            <person name="Magnuson J.K."/>
            <person name="James T.Y."/>
            <person name="O'Malley M.A."/>
            <person name="Stajich J.E."/>
            <person name="Spatafora J.W."/>
            <person name="Visel A."/>
            <person name="Grigoriev I.V."/>
        </authorList>
    </citation>
    <scope>NUCLEOTIDE SEQUENCE [LARGE SCALE GENOMIC DNA]</scope>
    <source>
        <strain evidence="3 4">CBS 129021</strain>
    </source>
</reference>
<evidence type="ECO:0000256" key="1">
    <source>
        <dbReference type="SAM" id="Phobius"/>
    </source>
</evidence>
<evidence type="ECO:0000313" key="4">
    <source>
        <dbReference type="Proteomes" id="UP000193689"/>
    </source>
</evidence>
<evidence type="ECO:0000313" key="3">
    <source>
        <dbReference type="EMBL" id="ORY70214.1"/>
    </source>
</evidence>
<dbReference type="InterPro" id="IPR011009">
    <property type="entry name" value="Kinase-like_dom_sf"/>
</dbReference>
<dbReference type="PROSITE" id="PS00108">
    <property type="entry name" value="PROTEIN_KINASE_ST"/>
    <property type="match status" value="1"/>
</dbReference>
<dbReference type="AlphaFoldDB" id="A0A1Y2EFX8"/>
<organism evidence="3 4">
    <name type="scientific">Pseudomassariella vexata</name>
    <dbReference type="NCBI Taxonomy" id="1141098"/>
    <lineage>
        <taxon>Eukaryota</taxon>
        <taxon>Fungi</taxon>
        <taxon>Dikarya</taxon>
        <taxon>Ascomycota</taxon>
        <taxon>Pezizomycotina</taxon>
        <taxon>Sordariomycetes</taxon>
        <taxon>Xylariomycetidae</taxon>
        <taxon>Amphisphaeriales</taxon>
        <taxon>Pseudomassariaceae</taxon>
        <taxon>Pseudomassariella</taxon>
    </lineage>
</organism>
<keyword evidence="1" id="KW-1133">Transmembrane helix</keyword>
<dbReference type="Proteomes" id="UP000193689">
    <property type="component" value="Unassembled WGS sequence"/>
</dbReference>
<feature type="domain" description="Protein kinase" evidence="2">
    <location>
        <begin position="94"/>
        <end position="399"/>
    </location>
</feature>
<name>A0A1Y2EFX8_9PEZI</name>
<gene>
    <name evidence="3" type="ORF">BCR38DRAFT_455048</name>
</gene>
<dbReference type="PROSITE" id="PS50011">
    <property type="entry name" value="PROTEIN_KINASE_DOM"/>
    <property type="match status" value="1"/>
</dbReference>
<dbReference type="GO" id="GO:0004672">
    <property type="term" value="F:protein kinase activity"/>
    <property type="evidence" value="ECO:0007669"/>
    <property type="project" value="InterPro"/>
</dbReference>
<keyword evidence="1" id="KW-0472">Membrane</keyword>
<dbReference type="STRING" id="1141098.A0A1Y2EFX8"/>
<dbReference type="RefSeq" id="XP_040720164.1">
    <property type="nucleotide sequence ID" value="XM_040861757.1"/>
</dbReference>
<dbReference type="GO" id="GO:0005524">
    <property type="term" value="F:ATP binding"/>
    <property type="evidence" value="ECO:0007669"/>
    <property type="project" value="InterPro"/>
</dbReference>
<dbReference type="InParanoid" id="A0A1Y2EFX8"/>
<comment type="caution">
    <text evidence="3">The sequence shown here is derived from an EMBL/GenBank/DDBJ whole genome shotgun (WGS) entry which is preliminary data.</text>
</comment>
<evidence type="ECO:0000259" key="2">
    <source>
        <dbReference type="PROSITE" id="PS50011"/>
    </source>
</evidence>
<dbReference type="SUPFAM" id="SSF56112">
    <property type="entry name" value="Protein kinase-like (PK-like)"/>
    <property type="match status" value="1"/>
</dbReference>
<sequence length="399" mass="45564">MEVSKKRVRLATARRRVLTRIRLYFRLSVKRQSALVLMLVAAYLVFVHHEYREALRDKYRPTAFSSDVLRNSTAQWKFASKDHSQDPDHLWENRAKWKPLGSGYEGETFIYDNAVVKTFTMRSPLRNCVPDTNPSLRWPTEIPASLLLGNVSMVAEDENADALGFVSIKDYFLAGAGSSAQWHLVTPFFEAGNLEKSAGRLRAEGVNYRDLDARFRPSFNRLLTALDRMHTSQNLCHDDIKPDNIFVSFSDESYEADTHWVFADLGNARQPSHPYHSSRLWSTANGQRPDCRVNDVVRLAKSYVLFLRQASARISKEEIPGLAPFDEAFFAGQEPWSRLYWSIIDDRLLTSTAAAAKFAFTGAARDDRVKIPSRLWSRTFGSDLYGGSRQGIVQRDQRQ</sequence>
<protein>
    <recommendedName>
        <fullName evidence="2">Protein kinase domain-containing protein</fullName>
    </recommendedName>
</protein>
<accession>A0A1Y2EFX8</accession>
<keyword evidence="1" id="KW-0812">Transmembrane</keyword>
<dbReference type="EMBL" id="MCFJ01000002">
    <property type="protein sequence ID" value="ORY70214.1"/>
    <property type="molecule type" value="Genomic_DNA"/>
</dbReference>
<keyword evidence="4" id="KW-1185">Reference proteome</keyword>
<dbReference type="InterPro" id="IPR008271">
    <property type="entry name" value="Ser/Thr_kinase_AS"/>
</dbReference>
<feature type="transmembrane region" description="Helical" evidence="1">
    <location>
        <begin position="23"/>
        <end position="46"/>
    </location>
</feature>
<dbReference type="GeneID" id="63777969"/>
<dbReference type="Gene3D" id="1.10.510.10">
    <property type="entry name" value="Transferase(Phosphotransferase) domain 1"/>
    <property type="match status" value="1"/>
</dbReference>
<proteinExistence type="predicted"/>
<dbReference type="OrthoDB" id="5337378at2759"/>